<sequence length="68" mass="7945">METLREEYLSGAEPIRRRIEDLQGRLRHVRGDERIQLQKRIASLTDDLWALTYGVKAIQKSIDGHTKI</sequence>
<gene>
    <name evidence="1" type="ORF">D4A47_06340</name>
</gene>
<evidence type="ECO:0000313" key="2">
    <source>
        <dbReference type="Proteomes" id="UP000276301"/>
    </source>
</evidence>
<reference evidence="1 2" key="1">
    <citation type="submission" date="2018-10" db="EMBL/GenBank/DDBJ databases">
        <title>Anaerotruncus faecis sp. nov., isolated from human feces.</title>
        <authorList>
            <person name="Wang Y.-J."/>
        </authorList>
    </citation>
    <scope>NUCLEOTIDE SEQUENCE [LARGE SCALE GENOMIC DNA]</scope>
    <source>
        <strain evidence="1 2">22A2-44</strain>
    </source>
</reference>
<protein>
    <submittedName>
        <fullName evidence="1">Uncharacterized protein</fullName>
    </submittedName>
</protein>
<keyword evidence="2" id="KW-1185">Reference proteome</keyword>
<comment type="caution">
    <text evidence="1">The sequence shown here is derived from an EMBL/GenBank/DDBJ whole genome shotgun (WGS) entry which is preliminary data.</text>
</comment>
<accession>A0A498CVU3</accession>
<dbReference type="AlphaFoldDB" id="A0A498CVU3"/>
<evidence type="ECO:0000313" key="1">
    <source>
        <dbReference type="EMBL" id="RLL12142.1"/>
    </source>
</evidence>
<dbReference type="Proteomes" id="UP000276301">
    <property type="component" value="Unassembled WGS sequence"/>
</dbReference>
<organism evidence="1 2">
    <name type="scientific">Anaerotruncus massiliensis</name>
    <name type="common">ex Liu et al. 2021</name>
    <dbReference type="NCBI Taxonomy" id="2321404"/>
    <lineage>
        <taxon>Bacteria</taxon>
        <taxon>Bacillati</taxon>
        <taxon>Bacillota</taxon>
        <taxon>Clostridia</taxon>
        <taxon>Eubacteriales</taxon>
        <taxon>Oscillospiraceae</taxon>
        <taxon>Anaerotruncus</taxon>
    </lineage>
</organism>
<name>A0A498CVU3_9FIRM</name>
<dbReference type="EMBL" id="RCHT01000007">
    <property type="protein sequence ID" value="RLL12142.1"/>
    <property type="molecule type" value="Genomic_DNA"/>
</dbReference>
<proteinExistence type="predicted"/>